<dbReference type="GO" id="GO:0071011">
    <property type="term" value="C:precatalytic spliceosome"/>
    <property type="evidence" value="ECO:0007669"/>
    <property type="project" value="TreeGrafter"/>
</dbReference>
<accession>A0A6A7C8Z7</accession>
<keyword evidence="4" id="KW-1185">Reference proteome</keyword>
<sequence>MPPKKGLSLYAHLIGDQNNTISSAPVKYDVTKTEEKKKDASLQFQPIRRPQVQSKSAKPKVPQPPNANLNSASPAAGSAGAPPPAEGQNQIEDWLGDDDEPVQYEKPKYVRGGRKKKKKAQQERVEEDWDDIYDPSRPTVFATYKGSEEQFREIQDWKARLYHHQSVVKAKEKAATSREYIDNDCGIVADMVSDVQVPPGMSFAPPNFDDPPMQQAVDDADDDLPPPPTHKPVETVSRPPIAFAPAETVTQTPKSASLRGNGESVDMATKKADALAKVAAFKAKMAAQSAAAPAPAQPSATVSRAPVCYDVAQPETNVEPTQSNRPGQKGFAERLLKKYGWEKGQGLGAQGEGITTAIVAKAEKRKKLAGSEGGGYAAPKNMGRLVGGKRRKVEGAQEDSGPGTLSEVVKLQGMCHDMDLDHEIQDKDLFGEIGQEMESSYGKVERVFIWRREQGGNDDVFVKFTSPLSALRCVTDATGAAGGMTFAGNEVSATFFDAEKFEKAEYE</sequence>
<evidence type="ECO:0000256" key="1">
    <source>
        <dbReference type="SAM" id="MobiDB-lite"/>
    </source>
</evidence>
<dbReference type="Pfam" id="PF01585">
    <property type="entry name" value="G-patch"/>
    <property type="match status" value="1"/>
</dbReference>
<feature type="region of interest" description="Disordered" evidence="1">
    <location>
        <begin position="32"/>
        <end position="137"/>
    </location>
</feature>
<dbReference type="InterPro" id="IPR035979">
    <property type="entry name" value="RBD_domain_sf"/>
</dbReference>
<dbReference type="InterPro" id="IPR012677">
    <property type="entry name" value="Nucleotide-bd_a/b_plait_sf"/>
</dbReference>
<evidence type="ECO:0000313" key="3">
    <source>
        <dbReference type="EMBL" id="KAF2863974.1"/>
    </source>
</evidence>
<dbReference type="GO" id="GO:0045292">
    <property type="term" value="P:mRNA cis splicing, via spliceosome"/>
    <property type="evidence" value="ECO:0007669"/>
    <property type="project" value="InterPro"/>
</dbReference>
<feature type="domain" description="G-patch" evidence="2">
    <location>
        <begin position="328"/>
        <end position="379"/>
    </location>
</feature>
<gene>
    <name evidence="3" type="ORF">K470DRAFT_279825</name>
</gene>
<organism evidence="3 4">
    <name type="scientific">Piedraia hortae CBS 480.64</name>
    <dbReference type="NCBI Taxonomy" id="1314780"/>
    <lineage>
        <taxon>Eukaryota</taxon>
        <taxon>Fungi</taxon>
        <taxon>Dikarya</taxon>
        <taxon>Ascomycota</taxon>
        <taxon>Pezizomycotina</taxon>
        <taxon>Dothideomycetes</taxon>
        <taxon>Dothideomycetidae</taxon>
        <taxon>Capnodiales</taxon>
        <taxon>Piedraiaceae</taxon>
        <taxon>Piedraia</taxon>
    </lineage>
</organism>
<dbReference type="InterPro" id="IPR000467">
    <property type="entry name" value="G_patch_dom"/>
</dbReference>
<name>A0A6A7C8Z7_9PEZI</name>
<feature type="compositionally biased region" description="Basic residues" evidence="1">
    <location>
        <begin position="109"/>
        <end position="119"/>
    </location>
</feature>
<feature type="region of interest" description="Disordered" evidence="1">
    <location>
        <begin position="207"/>
        <end position="236"/>
    </location>
</feature>
<feature type="region of interest" description="Disordered" evidence="1">
    <location>
        <begin position="379"/>
        <end position="404"/>
    </location>
</feature>
<dbReference type="AlphaFoldDB" id="A0A6A7C8Z7"/>
<dbReference type="Gene3D" id="3.30.70.330">
    <property type="match status" value="1"/>
</dbReference>
<dbReference type="PANTHER" id="PTHR13288">
    <property type="entry name" value="SPLICING FACTOR 45 SPF45"/>
    <property type="match status" value="1"/>
</dbReference>
<dbReference type="PANTHER" id="PTHR13288:SF8">
    <property type="entry name" value="SPLICING FACTOR 45"/>
    <property type="match status" value="1"/>
</dbReference>
<dbReference type="SMART" id="SM00443">
    <property type="entry name" value="G_patch"/>
    <property type="match status" value="1"/>
</dbReference>
<evidence type="ECO:0000313" key="4">
    <source>
        <dbReference type="Proteomes" id="UP000799421"/>
    </source>
</evidence>
<dbReference type="GO" id="GO:0003676">
    <property type="term" value="F:nucleic acid binding"/>
    <property type="evidence" value="ECO:0007669"/>
    <property type="project" value="InterPro"/>
</dbReference>
<dbReference type="Proteomes" id="UP000799421">
    <property type="component" value="Unassembled WGS sequence"/>
</dbReference>
<dbReference type="SUPFAM" id="SSF54928">
    <property type="entry name" value="RNA-binding domain, RBD"/>
    <property type="match status" value="1"/>
</dbReference>
<dbReference type="PROSITE" id="PS50174">
    <property type="entry name" value="G_PATCH"/>
    <property type="match status" value="1"/>
</dbReference>
<protein>
    <recommendedName>
        <fullName evidence="2">G-patch domain-containing protein</fullName>
    </recommendedName>
</protein>
<feature type="compositionally biased region" description="Low complexity" evidence="1">
    <location>
        <begin position="66"/>
        <end position="80"/>
    </location>
</feature>
<dbReference type="EMBL" id="MU005958">
    <property type="protein sequence ID" value="KAF2863974.1"/>
    <property type="molecule type" value="Genomic_DNA"/>
</dbReference>
<evidence type="ECO:0000259" key="2">
    <source>
        <dbReference type="PROSITE" id="PS50174"/>
    </source>
</evidence>
<dbReference type="InterPro" id="IPR040052">
    <property type="entry name" value="RBM17"/>
</dbReference>
<dbReference type="OrthoDB" id="5411533at2759"/>
<reference evidence="3" key="1">
    <citation type="journal article" date="2020" name="Stud. Mycol.">
        <title>101 Dothideomycetes genomes: a test case for predicting lifestyles and emergence of pathogens.</title>
        <authorList>
            <person name="Haridas S."/>
            <person name="Albert R."/>
            <person name="Binder M."/>
            <person name="Bloem J."/>
            <person name="Labutti K."/>
            <person name="Salamov A."/>
            <person name="Andreopoulos B."/>
            <person name="Baker S."/>
            <person name="Barry K."/>
            <person name="Bills G."/>
            <person name="Bluhm B."/>
            <person name="Cannon C."/>
            <person name="Castanera R."/>
            <person name="Culley D."/>
            <person name="Daum C."/>
            <person name="Ezra D."/>
            <person name="Gonzalez J."/>
            <person name="Henrissat B."/>
            <person name="Kuo A."/>
            <person name="Liang C."/>
            <person name="Lipzen A."/>
            <person name="Lutzoni F."/>
            <person name="Magnuson J."/>
            <person name="Mondo S."/>
            <person name="Nolan M."/>
            <person name="Ohm R."/>
            <person name="Pangilinan J."/>
            <person name="Park H.-J."/>
            <person name="Ramirez L."/>
            <person name="Alfaro M."/>
            <person name="Sun H."/>
            <person name="Tritt A."/>
            <person name="Yoshinaga Y."/>
            <person name="Zwiers L.-H."/>
            <person name="Turgeon B."/>
            <person name="Goodwin S."/>
            <person name="Spatafora J."/>
            <person name="Crous P."/>
            <person name="Grigoriev I."/>
        </authorList>
    </citation>
    <scope>NUCLEOTIDE SEQUENCE</scope>
    <source>
        <strain evidence="3">CBS 480.64</strain>
    </source>
</reference>
<proteinExistence type="predicted"/>